<feature type="signal peptide" evidence="1">
    <location>
        <begin position="1"/>
        <end position="18"/>
    </location>
</feature>
<sequence>MCMDVLLLVLMHVWTRVAFYCKVDHAISTFCPIILSLESFCSHRNDFWDHDLFYCVTYKIFWTTWYS</sequence>
<evidence type="ECO:0000313" key="3">
    <source>
        <dbReference type="Proteomes" id="UP000298652"/>
    </source>
</evidence>
<evidence type="ECO:0000313" key="2">
    <source>
        <dbReference type="EMBL" id="TKW30986.1"/>
    </source>
</evidence>
<name>A0A4V6DAQ2_SETVI</name>
<organism evidence="2 3">
    <name type="scientific">Setaria viridis</name>
    <name type="common">Green bristlegrass</name>
    <name type="synonym">Setaria italica subsp. viridis</name>
    <dbReference type="NCBI Taxonomy" id="4556"/>
    <lineage>
        <taxon>Eukaryota</taxon>
        <taxon>Viridiplantae</taxon>
        <taxon>Streptophyta</taxon>
        <taxon>Embryophyta</taxon>
        <taxon>Tracheophyta</taxon>
        <taxon>Spermatophyta</taxon>
        <taxon>Magnoliopsida</taxon>
        <taxon>Liliopsida</taxon>
        <taxon>Poales</taxon>
        <taxon>Poaceae</taxon>
        <taxon>PACMAD clade</taxon>
        <taxon>Panicoideae</taxon>
        <taxon>Panicodae</taxon>
        <taxon>Paniceae</taxon>
        <taxon>Cenchrinae</taxon>
        <taxon>Setaria</taxon>
    </lineage>
</organism>
<feature type="chain" id="PRO_5020244597" description="Secreted protein" evidence="1">
    <location>
        <begin position="19"/>
        <end position="67"/>
    </location>
</feature>
<dbReference type="Gramene" id="TKW30986">
    <property type="protein sequence ID" value="TKW30986"/>
    <property type="gene ID" value="SEVIR_2G075450v2"/>
</dbReference>
<evidence type="ECO:0000256" key="1">
    <source>
        <dbReference type="SAM" id="SignalP"/>
    </source>
</evidence>
<keyword evidence="3" id="KW-1185">Reference proteome</keyword>
<accession>A0A4V6DAQ2</accession>
<evidence type="ECO:0008006" key="4">
    <source>
        <dbReference type="Google" id="ProtNLM"/>
    </source>
</evidence>
<protein>
    <recommendedName>
        <fullName evidence="4">Secreted protein</fullName>
    </recommendedName>
</protein>
<gene>
    <name evidence="2" type="ORF">SEVIR_2G075450v2</name>
</gene>
<proteinExistence type="predicted"/>
<reference evidence="2" key="1">
    <citation type="submission" date="2019-03" db="EMBL/GenBank/DDBJ databases">
        <title>WGS assembly of Setaria viridis.</title>
        <authorList>
            <person name="Huang P."/>
            <person name="Jenkins J."/>
            <person name="Grimwood J."/>
            <person name="Barry K."/>
            <person name="Healey A."/>
            <person name="Mamidi S."/>
            <person name="Sreedasyam A."/>
            <person name="Shu S."/>
            <person name="Feldman M."/>
            <person name="Wu J."/>
            <person name="Yu Y."/>
            <person name="Chen C."/>
            <person name="Johnson J."/>
            <person name="Rokhsar D."/>
            <person name="Baxter I."/>
            <person name="Schmutz J."/>
            <person name="Brutnell T."/>
            <person name="Kellogg E."/>
        </authorList>
    </citation>
    <scope>NUCLEOTIDE SEQUENCE [LARGE SCALE GENOMIC DNA]</scope>
</reference>
<dbReference type="Proteomes" id="UP000298652">
    <property type="component" value="Chromosome 2"/>
</dbReference>
<keyword evidence="1" id="KW-0732">Signal</keyword>
<dbReference type="EMBL" id="CM016553">
    <property type="protein sequence ID" value="TKW30986.1"/>
    <property type="molecule type" value="Genomic_DNA"/>
</dbReference>
<dbReference type="AlphaFoldDB" id="A0A4V6DAQ2"/>